<dbReference type="InterPro" id="IPR029044">
    <property type="entry name" value="Nucleotide-diphossugar_trans"/>
</dbReference>
<dbReference type="GO" id="GO:0016757">
    <property type="term" value="F:glycosyltransferase activity"/>
    <property type="evidence" value="ECO:0007669"/>
    <property type="project" value="UniProtKB-KW"/>
</dbReference>
<dbReference type="PANTHER" id="PTHR22916:SF51">
    <property type="entry name" value="GLYCOSYLTRANSFERASE EPSH-RELATED"/>
    <property type="match status" value="1"/>
</dbReference>
<dbReference type="RefSeq" id="WP_213099778.1">
    <property type="nucleotide sequence ID" value="NZ_JAGYPH010000004.1"/>
</dbReference>
<dbReference type="EC" id="2.4.-.-" evidence="5"/>
<evidence type="ECO:0000256" key="1">
    <source>
        <dbReference type="ARBA" id="ARBA00006739"/>
    </source>
</evidence>
<dbReference type="PANTHER" id="PTHR22916">
    <property type="entry name" value="GLYCOSYLTRANSFERASE"/>
    <property type="match status" value="1"/>
</dbReference>
<dbReference type="SUPFAM" id="SSF53448">
    <property type="entry name" value="Nucleotide-diphospho-sugar transferases"/>
    <property type="match status" value="1"/>
</dbReference>
<evidence type="ECO:0000256" key="2">
    <source>
        <dbReference type="ARBA" id="ARBA00022676"/>
    </source>
</evidence>
<keyword evidence="2 5" id="KW-0328">Glycosyltransferase</keyword>
<evidence type="ECO:0000256" key="3">
    <source>
        <dbReference type="ARBA" id="ARBA00022679"/>
    </source>
</evidence>
<keyword evidence="6" id="KW-1185">Reference proteome</keyword>
<dbReference type="InterPro" id="IPR001173">
    <property type="entry name" value="Glyco_trans_2-like"/>
</dbReference>
<reference evidence="5 6" key="1">
    <citation type="submission" date="2021-05" db="EMBL/GenBank/DDBJ databases">
        <title>Novel Bacillus species.</title>
        <authorList>
            <person name="Liu G."/>
        </authorList>
    </citation>
    <scope>NUCLEOTIDE SEQUENCE [LARGE SCALE GENOMIC DNA]</scope>
    <source>
        <strain evidence="5 6">FJAT-49682</strain>
    </source>
</reference>
<comment type="caution">
    <text evidence="5">The sequence shown here is derived from an EMBL/GenBank/DDBJ whole genome shotgun (WGS) entry which is preliminary data.</text>
</comment>
<evidence type="ECO:0000259" key="4">
    <source>
        <dbReference type="Pfam" id="PF00535"/>
    </source>
</evidence>
<dbReference type="Gene3D" id="3.90.550.10">
    <property type="entry name" value="Spore Coat Polysaccharide Biosynthesis Protein SpsA, Chain A"/>
    <property type="match status" value="1"/>
</dbReference>
<feature type="domain" description="Glycosyltransferase 2-like" evidence="4">
    <location>
        <begin position="6"/>
        <end position="170"/>
    </location>
</feature>
<accession>A0A942USB5</accession>
<proteinExistence type="inferred from homology"/>
<keyword evidence="3 5" id="KW-0808">Transferase</keyword>
<dbReference type="EMBL" id="JAGYPN010000004">
    <property type="protein sequence ID" value="MBS4224747.1"/>
    <property type="molecule type" value="Genomic_DNA"/>
</dbReference>
<dbReference type="Proteomes" id="UP000676456">
    <property type="component" value="Unassembled WGS sequence"/>
</dbReference>
<protein>
    <submittedName>
        <fullName evidence="5">Glycosyltransferase</fullName>
        <ecNumber evidence="5">2.4.-.-</ecNumber>
    </submittedName>
</protein>
<sequence length="324" mass="37488">MAPKISIIVPVYKVEQYIHKCINSILAQTFKEFELILVNDGSPDCCGEICDEYAKRDARIKVIHKENGGLADARNAGLEIAQGDYIGFVDSDDWIEPDMYELLYNMCTENDCEISSCTSTIYFTDKTVINGTHPLTIHDRNEAMKEILKGELYDEVVWTKLIKRNLLNDIRFPVGRIYEDTAFTYKVIHKSQRVCSIGLPKYHYIKRENSIMDLAIKNLRIDAVLIYNEMHQLIKVNYPQLSQLVILKLANHAMIILNLISLNGDFHKYKNEYYSVIEILNINFNKTIRLLEYPKTVKILLIAAKIHPLLYNRVINLVLGRRKV</sequence>
<comment type="similarity">
    <text evidence="1">Belongs to the glycosyltransferase 2 family.</text>
</comment>
<evidence type="ECO:0000313" key="6">
    <source>
        <dbReference type="Proteomes" id="UP000676456"/>
    </source>
</evidence>
<dbReference type="Pfam" id="PF00535">
    <property type="entry name" value="Glycos_transf_2"/>
    <property type="match status" value="1"/>
</dbReference>
<dbReference type="CDD" id="cd00761">
    <property type="entry name" value="Glyco_tranf_GTA_type"/>
    <property type="match status" value="1"/>
</dbReference>
<dbReference type="AlphaFoldDB" id="A0A942USB5"/>
<evidence type="ECO:0000313" key="5">
    <source>
        <dbReference type="EMBL" id="MBS4224747.1"/>
    </source>
</evidence>
<name>A0A942USB5_9BACI</name>
<gene>
    <name evidence="5" type="ORF">KHA91_18710</name>
</gene>
<organism evidence="5 6">
    <name type="scientific">Lederbergia citrea</name>
    <dbReference type="NCBI Taxonomy" id="2833581"/>
    <lineage>
        <taxon>Bacteria</taxon>
        <taxon>Bacillati</taxon>
        <taxon>Bacillota</taxon>
        <taxon>Bacilli</taxon>
        <taxon>Bacillales</taxon>
        <taxon>Bacillaceae</taxon>
        <taxon>Lederbergia</taxon>
    </lineage>
</organism>